<comment type="caution">
    <text evidence="2">The sequence shown here is derived from an EMBL/GenBank/DDBJ whole genome shotgun (WGS) entry which is preliminary data.</text>
</comment>
<organism evidence="2 3">
    <name type="scientific">Riccia sorocarpa</name>
    <dbReference type="NCBI Taxonomy" id="122646"/>
    <lineage>
        <taxon>Eukaryota</taxon>
        <taxon>Viridiplantae</taxon>
        <taxon>Streptophyta</taxon>
        <taxon>Embryophyta</taxon>
        <taxon>Marchantiophyta</taxon>
        <taxon>Marchantiopsida</taxon>
        <taxon>Marchantiidae</taxon>
        <taxon>Marchantiales</taxon>
        <taxon>Ricciaceae</taxon>
        <taxon>Riccia</taxon>
    </lineage>
</organism>
<dbReference type="Proteomes" id="UP001633002">
    <property type="component" value="Unassembled WGS sequence"/>
</dbReference>
<evidence type="ECO:0000313" key="2">
    <source>
        <dbReference type="EMBL" id="KAL3686049.1"/>
    </source>
</evidence>
<dbReference type="AlphaFoldDB" id="A0ABD3H7C5"/>
<accession>A0ABD3H7C5</accession>
<evidence type="ECO:0000256" key="1">
    <source>
        <dbReference type="SAM" id="MobiDB-lite"/>
    </source>
</evidence>
<keyword evidence="3" id="KW-1185">Reference proteome</keyword>
<dbReference type="EMBL" id="JBJQOH010000006">
    <property type="protein sequence ID" value="KAL3686049.1"/>
    <property type="molecule type" value="Genomic_DNA"/>
</dbReference>
<protein>
    <submittedName>
        <fullName evidence="2">Uncharacterized protein</fullName>
    </submittedName>
</protein>
<feature type="compositionally biased region" description="Basic and acidic residues" evidence="1">
    <location>
        <begin position="9"/>
        <end position="22"/>
    </location>
</feature>
<gene>
    <name evidence="2" type="ORF">R1sor_004071</name>
</gene>
<reference evidence="2 3" key="1">
    <citation type="submission" date="2024-09" db="EMBL/GenBank/DDBJ databases">
        <title>Chromosome-scale assembly of Riccia sorocarpa.</title>
        <authorList>
            <person name="Paukszto L."/>
        </authorList>
    </citation>
    <scope>NUCLEOTIDE SEQUENCE [LARGE SCALE GENOMIC DNA]</scope>
    <source>
        <strain evidence="2">LP-2024</strain>
        <tissue evidence="2">Aerial parts of the thallus</tissue>
    </source>
</reference>
<feature type="region of interest" description="Disordered" evidence="1">
    <location>
        <begin position="1"/>
        <end position="27"/>
    </location>
</feature>
<sequence length="194" mass="22254">MGSQRTRGRKYDRPRTDQREQHSSALELLAEERRRRARERMVKRSVDFIHDLSARNEELESRIVAGVVSHHELESARRLASVYSDKELRCAKMLLDNMTEGLRTVKGTHSQDDVIAKKCALRMLSSNNIVQHRLASASGRILNLAPRNFRIHALGRADVLDDENMQVGKWAGVKPGRKQRSDRLLPELKELVVK</sequence>
<proteinExistence type="predicted"/>
<evidence type="ECO:0000313" key="3">
    <source>
        <dbReference type="Proteomes" id="UP001633002"/>
    </source>
</evidence>
<name>A0ABD3H7C5_9MARC</name>